<keyword evidence="1" id="KW-0732">Signal</keyword>
<feature type="chain" id="PRO_5043886640" evidence="1">
    <location>
        <begin position="23"/>
        <end position="56"/>
    </location>
</feature>
<reference evidence="2 3" key="1">
    <citation type="submission" date="2024-04" db="EMBL/GenBank/DDBJ databases">
        <authorList>
            <person name="Rising A."/>
            <person name="Reimegard J."/>
            <person name="Sonavane S."/>
            <person name="Akerstrom W."/>
            <person name="Nylinder S."/>
            <person name="Hedman E."/>
            <person name="Kallberg Y."/>
        </authorList>
    </citation>
    <scope>NUCLEOTIDE SEQUENCE [LARGE SCALE GENOMIC DNA]</scope>
</reference>
<evidence type="ECO:0000313" key="2">
    <source>
        <dbReference type="EMBL" id="CAL1289065.1"/>
    </source>
</evidence>
<dbReference type="EMBL" id="CAXIEN010000242">
    <property type="protein sequence ID" value="CAL1289065.1"/>
    <property type="molecule type" value="Genomic_DNA"/>
</dbReference>
<gene>
    <name evidence="2" type="ORF">LARSCL_LOCUS15714</name>
</gene>
<dbReference type="Proteomes" id="UP001497382">
    <property type="component" value="Unassembled WGS sequence"/>
</dbReference>
<organism evidence="2 3">
    <name type="scientific">Larinioides sclopetarius</name>
    <dbReference type="NCBI Taxonomy" id="280406"/>
    <lineage>
        <taxon>Eukaryota</taxon>
        <taxon>Metazoa</taxon>
        <taxon>Ecdysozoa</taxon>
        <taxon>Arthropoda</taxon>
        <taxon>Chelicerata</taxon>
        <taxon>Arachnida</taxon>
        <taxon>Araneae</taxon>
        <taxon>Araneomorphae</taxon>
        <taxon>Entelegynae</taxon>
        <taxon>Araneoidea</taxon>
        <taxon>Araneidae</taxon>
        <taxon>Larinioides</taxon>
    </lineage>
</organism>
<protein>
    <submittedName>
        <fullName evidence="2">Uncharacterized protein</fullName>
    </submittedName>
</protein>
<keyword evidence="3" id="KW-1185">Reference proteome</keyword>
<feature type="signal peptide" evidence="1">
    <location>
        <begin position="1"/>
        <end position="22"/>
    </location>
</feature>
<comment type="caution">
    <text evidence="2">The sequence shown here is derived from an EMBL/GenBank/DDBJ whole genome shotgun (WGS) entry which is preliminary data.</text>
</comment>
<dbReference type="AlphaFoldDB" id="A0AAV2B076"/>
<sequence length="56" mass="5863">MNFLMMLLAVLCFAAIAYVAMADDEPKTVTMTGPGQILKLVTDSDGNVVGSKTIVG</sequence>
<evidence type="ECO:0000313" key="3">
    <source>
        <dbReference type="Proteomes" id="UP001497382"/>
    </source>
</evidence>
<accession>A0AAV2B076</accession>
<evidence type="ECO:0000256" key="1">
    <source>
        <dbReference type="SAM" id="SignalP"/>
    </source>
</evidence>
<name>A0AAV2B076_9ARAC</name>
<proteinExistence type="predicted"/>